<name>A0A0M8ZYT3_9HYME</name>
<accession>A0A0M8ZYT3</accession>
<dbReference type="AlphaFoldDB" id="A0A0M8ZYT3"/>
<dbReference type="EMBL" id="KQ435794">
    <property type="protein sequence ID" value="KOX73865.1"/>
    <property type="molecule type" value="Genomic_DNA"/>
</dbReference>
<feature type="compositionally biased region" description="Basic and acidic residues" evidence="1">
    <location>
        <begin position="15"/>
        <end position="25"/>
    </location>
</feature>
<organism evidence="2 3">
    <name type="scientific">Melipona quadrifasciata</name>
    <dbReference type="NCBI Taxonomy" id="166423"/>
    <lineage>
        <taxon>Eukaryota</taxon>
        <taxon>Metazoa</taxon>
        <taxon>Ecdysozoa</taxon>
        <taxon>Arthropoda</taxon>
        <taxon>Hexapoda</taxon>
        <taxon>Insecta</taxon>
        <taxon>Pterygota</taxon>
        <taxon>Neoptera</taxon>
        <taxon>Endopterygota</taxon>
        <taxon>Hymenoptera</taxon>
        <taxon>Apocrita</taxon>
        <taxon>Aculeata</taxon>
        <taxon>Apoidea</taxon>
        <taxon>Anthophila</taxon>
        <taxon>Apidae</taxon>
        <taxon>Melipona</taxon>
    </lineage>
</organism>
<feature type="region of interest" description="Disordered" evidence="1">
    <location>
        <begin position="1"/>
        <end position="25"/>
    </location>
</feature>
<evidence type="ECO:0000256" key="1">
    <source>
        <dbReference type="SAM" id="MobiDB-lite"/>
    </source>
</evidence>
<sequence>MNQPTPVRASQKPVPESRHREAPSHEVVRCVYTRGGSQLRRKREGERDTSDIKGVACFPLRRW</sequence>
<protein>
    <submittedName>
        <fullName evidence="2">Uncharacterized protein</fullName>
    </submittedName>
</protein>
<reference evidence="2 3" key="1">
    <citation type="submission" date="2015-07" db="EMBL/GenBank/DDBJ databases">
        <title>The genome of Melipona quadrifasciata.</title>
        <authorList>
            <person name="Pan H."/>
            <person name="Kapheim K."/>
        </authorList>
    </citation>
    <scope>NUCLEOTIDE SEQUENCE [LARGE SCALE GENOMIC DNA]</scope>
    <source>
        <strain evidence="2">0111107301</strain>
        <tissue evidence="2">Whole body</tissue>
    </source>
</reference>
<evidence type="ECO:0000313" key="2">
    <source>
        <dbReference type="EMBL" id="KOX73865.1"/>
    </source>
</evidence>
<evidence type="ECO:0000313" key="3">
    <source>
        <dbReference type="Proteomes" id="UP000053105"/>
    </source>
</evidence>
<keyword evidence="3" id="KW-1185">Reference proteome</keyword>
<proteinExistence type="predicted"/>
<dbReference type="Proteomes" id="UP000053105">
    <property type="component" value="Unassembled WGS sequence"/>
</dbReference>
<gene>
    <name evidence="2" type="ORF">WN51_13943</name>
</gene>